<dbReference type="EMBL" id="FPBT01000010">
    <property type="protein sequence ID" value="SFU53707.1"/>
    <property type="molecule type" value="Genomic_DNA"/>
</dbReference>
<dbReference type="STRING" id="155865.SAMN05216515_11119"/>
<dbReference type="PANTHER" id="PTHR36434">
    <property type="entry name" value="MEMBRANE PROTEASE YUGP-RELATED"/>
    <property type="match status" value="1"/>
</dbReference>
<sequence length="236" mass="25614">MLYWGYDYTMIILLPAILLTVWAQAKVKSTFRRYSEIRNSTGLTGAMAARRVLDASGLNDVTIHRVAGSLTDYYDPRTRSLHLSDDVYGADSIAAVGVACHEAGHAVQHARHYVPLIVRNGIVPVVNFASSISWILIMIGLGMIFATNQSAMGDMLFNLGVICFAVVVLFHLITLPVELNASRRAVNLIGEYGLVAPSDLAGCRKVLKAAAMTYVAALAVAVANLLRILLIRGNRD</sequence>
<feature type="transmembrane region" description="Helical" evidence="1">
    <location>
        <begin position="211"/>
        <end position="230"/>
    </location>
</feature>
<reference evidence="2 3" key="1">
    <citation type="submission" date="2016-10" db="EMBL/GenBank/DDBJ databases">
        <authorList>
            <person name="de Groot N.N."/>
        </authorList>
    </citation>
    <scope>NUCLEOTIDE SEQUENCE [LARGE SCALE GENOMIC DNA]</scope>
    <source>
        <strain evidence="2 3">KHGC13</strain>
    </source>
</reference>
<proteinExistence type="predicted"/>
<keyword evidence="1" id="KW-1133">Transmembrane helix</keyword>
<keyword evidence="3" id="KW-1185">Reference proteome</keyword>
<evidence type="ECO:0000256" key="1">
    <source>
        <dbReference type="SAM" id="Phobius"/>
    </source>
</evidence>
<dbReference type="GeneID" id="78354065"/>
<evidence type="ECO:0008006" key="4">
    <source>
        <dbReference type="Google" id="ProtNLM"/>
    </source>
</evidence>
<keyword evidence="1" id="KW-0812">Transmembrane</keyword>
<dbReference type="InterPro" id="IPR007395">
    <property type="entry name" value="Zn_peptidase_2"/>
</dbReference>
<feature type="transmembrane region" description="Helical" evidence="1">
    <location>
        <begin position="156"/>
        <end position="175"/>
    </location>
</feature>
<dbReference type="RefSeq" id="WP_090162365.1">
    <property type="nucleotide sequence ID" value="NZ_CADAOJ010000017.1"/>
</dbReference>
<evidence type="ECO:0000313" key="3">
    <source>
        <dbReference type="Proteomes" id="UP000198817"/>
    </source>
</evidence>
<protein>
    <recommendedName>
        <fullName evidence="4">Neutral zinc metallopeptidase</fullName>
    </recommendedName>
</protein>
<feature type="transmembrane region" description="Helical" evidence="1">
    <location>
        <begin position="121"/>
        <end position="144"/>
    </location>
</feature>
<feature type="transmembrane region" description="Helical" evidence="1">
    <location>
        <begin position="6"/>
        <end position="25"/>
    </location>
</feature>
<accession>A0A1I7GZ37</accession>
<dbReference type="AlphaFoldDB" id="A0A1I7GZ37"/>
<dbReference type="Pfam" id="PF04298">
    <property type="entry name" value="Zn_peptidase_2"/>
    <property type="match status" value="1"/>
</dbReference>
<evidence type="ECO:0000313" key="2">
    <source>
        <dbReference type="EMBL" id="SFU53707.1"/>
    </source>
</evidence>
<dbReference type="Proteomes" id="UP000198817">
    <property type="component" value="Unassembled WGS sequence"/>
</dbReference>
<dbReference type="OrthoDB" id="9784298at2"/>
<gene>
    <name evidence="2" type="ORF">SAMN05216508_11033</name>
</gene>
<name>A0A1I7GZ37_9FIRM</name>
<keyword evidence="1" id="KW-0472">Membrane</keyword>
<dbReference type="PANTHER" id="PTHR36434:SF1">
    <property type="entry name" value="MEMBRANE PROTEASE YUGP-RELATED"/>
    <property type="match status" value="1"/>
</dbReference>
<organism evidence="2 3">
    <name type="scientific">Eubacterium pyruvativorans</name>
    <dbReference type="NCBI Taxonomy" id="155865"/>
    <lineage>
        <taxon>Bacteria</taxon>
        <taxon>Bacillati</taxon>
        <taxon>Bacillota</taxon>
        <taxon>Clostridia</taxon>
        <taxon>Eubacteriales</taxon>
        <taxon>Eubacteriaceae</taxon>
        <taxon>Eubacterium</taxon>
    </lineage>
</organism>